<gene>
    <name evidence="4" type="ORF">QMQ05_04270</name>
</gene>
<comment type="similarity">
    <text evidence="1">Belongs to the Rv1128c/1148c/1588c/1702c/1945/3466 family.</text>
</comment>
<feature type="region of interest" description="Disordered" evidence="2">
    <location>
        <begin position="1"/>
        <end position="29"/>
    </location>
</feature>
<evidence type="ECO:0000256" key="1">
    <source>
        <dbReference type="ARBA" id="ARBA00023450"/>
    </source>
</evidence>
<evidence type="ECO:0000256" key="2">
    <source>
        <dbReference type="SAM" id="MobiDB-lite"/>
    </source>
</evidence>
<dbReference type="KEGG" id="gey:QMQ05_04270"/>
<dbReference type="InterPro" id="IPR002711">
    <property type="entry name" value="HNH"/>
</dbReference>
<dbReference type="AlphaFoldDB" id="A0AAU6WGY6"/>
<sequence>MSNPEYSEDYDDEHRLPLRPPGERKESHPDSFFASQVEHQIFNESLMKWAAELFDAGPVTSTADALDRLKKIQRMHSGLEAVTSTLLADTVEQIGEGFTDTLAELREKAPEEVRESERSAEFYRVDPSDDRTINSNFVAEAAIALRETPEMVSKRMFNAKGLRYVCKDTLLALAAGEITAKSAHYIVKYSQDLTEEQIKVMEHVLLPLARTASDATVYQRARRLHDRMNPESAEQRQKKSEAARKVSFWFDEDSGMGTIKLFHRADVIKSIQSTIRWGVGQNNDPDDERTSDQMTADLYADALINGWPGSSGTPLKPRLSITIPALEMLADPSRALADLEGVGPIPAGLALQLAKDAPSFQRVLTDPWTGAVIDVERKNYRPSQGLKDLLRHRDVHCCFPGCRRSADRSEMDHIDDWGHGGATDRENMHLLCKQHQMFKHALGWKIHARPDGTRSWLTPNGLHVIVTPESVDVVENLDHMNDHCPQRPDTSSRLEVLMNEDTRRVLGYPVEPEPSIDPD</sequence>
<feature type="compositionally biased region" description="Acidic residues" evidence="2">
    <location>
        <begin position="1"/>
        <end position="11"/>
    </location>
</feature>
<accession>A0AAU6WGY6</accession>
<dbReference type="GO" id="GO:0008270">
    <property type="term" value="F:zinc ion binding"/>
    <property type="evidence" value="ECO:0007669"/>
    <property type="project" value="InterPro"/>
</dbReference>
<name>A0AAU6WGY6_9MICC</name>
<dbReference type="Proteomes" id="UP001486888">
    <property type="component" value="Chromosome"/>
</dbReference>
<dbReference type="InterPro" id="IPR003870">
    <property type="entry name" value="DUF222"/>
</dbReference>
<dbReference type="Pfam" id="PF01844">
    <property type="entry name" value="HNH"/>
    <property type="match status" value="1"/>
</dbReference>
<dbReference type="Pfam" id="PF02720">
    <property type="entry name" value="DUF222"/>
    <property type="match status" value="1"/>
</dbReference>
<feature type="compositionally biased region" description="Basic and acidic residues" evidence="2">
    <location>
        <begin position="12"/>
        <end position="29"/>
    </location>
</feature>
<dbReference type="Gene3D" id="1.10.30.50">
    <property type="match status" value="1"/>
</dbReference>
<dbReference type="CDD" id="cd00085">
    <property type="entry name" value="HNHc"/>
    <property type="match status" value="1"/>
</dbReference>
<dbReference type="EMBL" id="CP125942">
    <property type="protein sequence ID" value="XAO46754.1"/>
    <property type="molecule type" value="Genomic_DNA"/>
</dbReference>
<dbReference type="RefSeq" id="WP_345473305.1">
    <property type="nucleotide sequence ID" value="NZ_CP125942.1"/>
</dbReference>
<feature type="domain" description="HNH nuclease" evidence="3">
    <location>
        <begin position="385"/>
        <end position="437"/>
    </location>
</feature>
<evidence type="ECO:0000313" key="4">
    <source>
        <dbReference type="EMBL" id="XAO46754.1"/>
    </source>
</evidence>
<dbReference type="SMART" id="SM00507">
    <property type="entry name" value="HNHc"/>
    <property type="match status" value="1"/>
</dbReference>
<proteinExistence type="inferred from homology"/>
<dbReference type="InterPro" id="IPR003615">
    <property type="entry name" value="HNH_nuc"/>
</dbReference>
<evidence type="ECO:0000259" key="3">
    <source>
        <dbReference type="SMART" id="SM00507"/>
    </source>
</evidence>
<keyword evidence="5" id="KW-1185">Reference proteome</keyword>
<protein>
    <submittedName>
        <fullName evidence="4">DUF222 domain-containing protein</fullName>
    </submittedName>
</protein>
<dbReference type="GO" id="GO:0004519">
    <property type="term" value="F:endonuclease activity"/>
    <property type="evidence" value="ECO:0007669"/>
    <property type="project" value="InterPro"/>
</dbReference>
<reference evidence="4 5" key="1">
    <citation type="submission" date="2023-05" db="EMBL/GenBank/DDBJ databases">
        <title>Glutamicibacter sp. B1, complete genome.</title>
        <authorList>
            <person name="Long Y.H."/>
            <person name="Fang T."/>
            <person name="Li X.Y."/>
        </authorList>
    </citation>
    <scope>NUCLEOTIDE SEQUENCE [LARGE SCALE GENOMIC DNA]</scope>
    <source>
        <strain evidence="4 5">B1</strain>
    </source>
</reference>
<evidence type="ECO:0000313" key="5">
    <source>
        <dbReference type="Proteomes" id="UP001486888"/>
    </source>
</evidence>
<organism evidence="4 5">
    <name type="scientific">Glutamicibacter ectropisis</name>
    <dbReference type="NCBI Taxonomy" id="3046593"/>
    <lineage>
        <taxon>Bacteria</taxon>
        <taxon>Bacillati</taxon>
        <taxon>Actinomycetota</taxon>
        <taxon>Actinomycetes</taxon>
        <taxon>Micrococcales</taxon>
        <taxon>Micrococcaceae</taxon>
        <taxon>Glutamicibacter</taxon>
    </lineage>
</organism>
<dbReference type="GO" id="GO:0003676">
    <property type="term" value="F:nucleic acid binding"/>
    <property type="evidence" value="ECO:0007669"/>
    <property type="project" value="InterPro"/>
</dbReference>